<feature type="compositionally biased region" description="Basic residues" evidence="2">
    <location>
        <begin position="121"/>
        <end position="131"/>
    </location>
</feature>
<dbReference type="PANTHER" id="PTHR23167">
    <property type="entry name" value="CALPONIN HOMOLOGY DOMAIN-CONTAINING PROTEIN DDB_G0272472-RELATED"/>
    <property type="match status" value="1"/>
</dbReference>
<proteinExistence type="predicted"/>
<dbReference type="HOGENOM" id="CLU_616697_0_0_1"/>
<reference evidence="5" key="1">
    <citation type="submission" date="2003-08" db="EMBL/GenBank/DDBJ databases">
        <authorList>
            <person name="Birren B."/>
            <person name="Nusbaum C."/>
            <person name="Abebe A."/>
            <person name="Abouelleil A."/>
            <person name="Adekoya E."/>
            <person name="Ait-zahra M."/>
            <person name="Allen N."/>
            <person name="Allen T."/>
            <person name="An P."/>
            <person name="Anderson M."/>
            <person name="Anderson S."/>
            <person name="Arachchi H."/>
            <person name="Armbruster J."/>
            <person name="Bachantsang P."/>
            <person name="Baldwin J."/>
            <person name="Barry A."/>
            <person name="Bayul T."/>
            <person name="Blitshsteyn B."/>
            <person name="Bloom T."/>
            <person name="Blye J."/>
            <person name="Boguslavskiy L."/>
            <person name="Borowsky M."/>
            <person name="Boukhgalter B."/>
            <person name="Brunache A."/>
            <person name="Butler J."/>
            <person name="Calixte N."/>
            <person name="Calvo S."/>
            <person name="Camarata J."/>
            <person name="Campo K."/>
            <person name="Chang J."/>
            <person name="Cheshatsang Y."/>
            <person name="Citroen M."/>
            <person name="Collymore A."/>
            <person name="Considine T."/>
            <person name="Cook A."/>
            <person name="Cooke P."/>
            <person name="Corum B."/>
            <person name="Cuomo C."/>
            <person name="David R."/>
            <person name="Dawoe T."/>
            <person name="Degray S."/>
            <person name="Dodge S."/>
            <person name="Dooley K."/>
            <person name="Dorje P."/>
            <person name="Dorjee K."/>
            <person name="Dorris L."/>
            <person name="Duffey N."/>
            <person name="Dupes A."/>
            <person name="Elkins T."/>
            <person name="Engels R."/>
            <person name="Erickson J."/>
            <person name="Farina A."/>
            <person name="Faro S."/>
            <person name="Ferreira P."/>
            <person name="Fischer H."/>
            <person name="Fitzgerald M."/>
            <person name="Foley K."/>
            <person name="Gage D."/>
            <person name="Galagan J."/>
            <person name="Gearin G."/>
            <person name="Gnerre S."/>
            <person name="Gnirke A."/>
            <person name="Goyette A."/>
            <person name="Graham J."/>
            <person name="Grandbois E."/>
            <person name="Gyaltsen K."/>
            <person name="Hafez N."/>
            <person name="Hagopian D."/>
            <person name="Hagos B."/>
            <person name="Hall J."/>
            <person name="Hatcher B."/>
            <person name="Heller A."/>
            <person name="Higgins H."/>
            <person name="Honan T."/>
            <person name="Horn A."/>
            <person name="Houde N."/>
            <person name="Hughes L."/>
            <person name="Hulme W."/>
            <person name="Husby E."/>
            <person name="Iliev I."/>
            <person name="Jaffe D."/>
            <person name="Jones C."/>
            <person name="Kamal M."/>
            <person name="Kamat A."/>
            <person name="Kamvysselis M."/>
            <person name="Karlsson E."/>
            <person name="Kells C."/>
            <person name="Kieu A."/>
            <person name="Kisner P."/>
            <person name="Kodira C."/>
            <person name="Kulbokas E."/>
            <person name="Labutti K."/>
            <person name="Lama D."/>
            <person name="Landers T."/>
            <person name="Leger J."/>
            <person name="Levine S."/>
            <person name="Lewis D."/>
            <person name="Lewis T."/>
            <person name="Lindblad-toh K."/>
            <person name="Liu X."/>
            <person name="Lokyitsang T."/>
            <person name="Lokyitsang Y."/>
            <person name="Lucien O."/>
            <person name="Lui A."/>
            <person name="Ma L.J."/>
            <person name="Mabbitt R."/>
            <person name="Macdonald J."/>
            <person name="Maclean C."/>
            <person name="Major J."/>
            <person name="Manning J."/>
            <person name="Marabella R."/>
            <person name="Maru K."/>
            <person name="Matthews C."/>
            <person name="Mauceli E."/>
            <person name="Mccarthy M."/>
            <person name="Mcdonough S."/>
            <person name="Mcghee T."/>
            <person name="Meldrim J."/>
            <person name="Meneus L."/>
            <person name="Mesirov J."/>
            <person name="Mihalev A."/>
            <person name="Mihova T."/>
            <person name="Mikkelsen T."/>
            <person name="Mlenga V."/>
            <person name="Moru K."/>
            <person name="Mozes J."/>
            <person name="Mulrain L."/>
            <person name="Munson G."/>
            <person name="Naylor J."/>
            <person name="Newes C."/>
            <person name="Nguyen C."/>
            <person name="Nguyen N."/>
            <person name="Nguyen T."/>
            <person name="Nicol R."/>
            <person name="Nielsen C."/>
            <person name="Nizzari M."/>
            <person name="Norbu C."/>
            <person name="Norbu N."/>
            <person name="O'donnell P."/>
            <person name="Okoawo O."/>
            <person name="O'leary S."/>
            <person name="Omotosho B."/>
            <person name="O'neill K."/>
            <person name="Osman S."/>
            <person name="Parker S."/>
            <person name="Perrin D."/>
            <person name="Phunkhang P."/>
            <person name="Piqani B."/>
            <person name="Purcell S."/>
            <person name="Rachupka T."/>
            <person name="Ramasamy U."/>
            <person name="Rameau R."/>
            <person name="Ray V."/>
            <person name="Raymond C."/>
            <person name="Retta R."/>
            <person name="Richardson S."/>
            <person name="Rise C."/>
            <person name="Rodriguez J."/>
            <person name="Rogers J."/>
            <person name="Rogov P."/>
            <person name="Rutman M."/>
            <person name="Schupbach R."/>
            <person name="Seaman C."/>
            <person name="Settipalli S."/>
            <person name="Sharpe T."/>
            <person name="Sheridan J."/>
            <person name="Sherpa N."/>
            <person name="Shi J."/>
            <person name="Smirnov S."/>
            <person name="Smith C."/>
            <person name="Sougnez C."/>
            <person name="Spencer B."/>
            <person name="Stalker J."/>
            <person name="Stange-thomann N."/>
            <person name="Stavropoulos S."/>
            <person name="Stetson K."/>
            <person name="Stone C."/>
            <person name="Stone S."/>
            <person name="Stubbs M."/>
            <person name="Talamas J."/>
            <person name="Tchuinga P."/>
            <person name="Tenzing P."/>
            <person name="Tesfaye S."/>
            <person name="Theodore J."/>
            <person name="Thoulutsang Y."/>
            <person name="Topham K."/>
            <person name="Towey S."/>
            <person name="Tsamla T."/>
            <person name="Tsomo N."/>
            <person name="Vallee D."/>
            <person name="Vassiliev H."/>
            <person name="Venkataraman V."/>
            <person name="Vinson J."/>
            <person name="Vo A."/>
            <person name="Wade C."/>
            <person name="Wang S."/>
            <person name="Wangchuk T."/>
            <person name="Wangdi T."/>
            <person name="Whittaker C."/>
            <person name="Wilkinson J."/>
            <person name="Wu Y."/>
            <person name="Wyman D."/>
            <person name="Yadav S."/>
            <person name="Yang S."/>
            <person name="Yang X."/>
            <person name="Yeager S."/>
            <person name="Yee E."/>
            <person name="Young G."/>
            <person name="Zainoun J."/>
            <person name="Zembeck L."/>
            <person name="Zimmer A."/>
            <person name="Zody M."/>
            <person name="Lander E."/>
        </authorList>
    </citation>
    <scope>NUCLEOTIDE SEQUENCE [LARGE SCALE GENOMIC DNA]</scope>
</reference>
<dbReference type="STRING" id="51511.ENSCSAVP00000017175"/>
<feature type="compositionally biased region" description="Basic residues" evidence="2">
    <location>
        <begin position="62"/>
        <end position="78"/>
    </location>
</feature>
<dbReference type="Pfam" id="PF12130">
    <property type="entry name" value="bMERB_dom"/>
    <property type="match status" value="1"/>
</dbReference>
<feature type="coiled-coil region" evidence="1">
    <location>
        <begin position="283"/>
        <end position="310"/>
    </location>
</feature>
<keyword evidence="1" id="KW-0175">Coiled coil</keyword>
<feature type="region of interest" description="Disordered" evidence="2">
    <location>
        <begin position="54"/>
        <end position="200"/>
    </location>
</feature>
<evidence type="ECO:0000313" key="4">
    <source>
        <dbReference type="Ensembl" id="ENSCSAVP00000017175.1"/>
    </source>
</evidence>
<dbReference type="InParanoid" id="H2ZHV9"/>
<dbReference type="GeneTree" id="ENSGT00940000163529"/>
<dbReference type="SMART" id="SM01203">
    <property type="entry name" value="DUF3585"/>
    <property type="match status" value="1"/>
</dbReference>
<dbReference type="PANTHER" id="PTHR23167:SF54">
    <property type="entry name" value="[F-ACTIN]-MONOOXYGENASE MICAL"/>
    <property type="match status" value="1"/>
</dbReference>
<dbReference type="Ensembl" id="ENSCSAVT00000017362.1">
    <property type="protein sequence ID" value="ENSCSAVP00000017175.1"/>
    <property type="gene ID" value="ENSCSAVG00000010108.1"/>
</dbReference>
<feature type="compositionally biased region" description="Low complexity" evidence="2">
    <location>
        <begin position="101"/>
        <end position="113"/>
    </location>
</feature>
<name>H2ZHV9_CIOSA</name>
<feature type="domain" description="BMERB" evidence="3">
    <location>
        <begin position="273"/>
        <end position="422"/>
    </location>
</feature>
<feature type="coiled-coil region" evidence="1">
    <location>
        <begin position="348"/>
        <end position="399"/>
    </location>
</feature>
<keyword evidence="5" id="KW-1185">Reference proteome</keyword>
<sequence>MRLREIRVNERVAKMKEASLRNRSGSDITKTSCSSIDEADLISMMREYHELDVTENSGISPKQKRKSSFRHKLRRLNKKKTDSNSEDSENIRRSLPVPNLSGDAGSSSAFDSAPKSESPGKKKRTKLRKGKTKLELTDAYGNENTESKKPSPGKTTRNIFRISPRKKDKKPSPHVHDGKSTLDRKYQSPSERERAIISGERFRVLPQLPHTGRETGKLKDIRSFSCDDIEEDQGSKRYQLSKHRPSTLAGLTAAQIDAKITRRVKIAARRQAKMEEQRRLTRAQAIQRQLEEVEVQQKALEERGVKLEMLLREKSGGNEKEESRNLKKWIELVQEKNALQRYENGLLINQRELQLEDVQSRLQQELRERMATDDTRKTSQQLSQEREILRKMLEVVEQRDELVGLLDEQRLKEREETIDPETLMMNDKRWTFTGDVSSASSAQT</sequence>
<dbReference type="AlphaFoldDB" id="H2ZHV9"/>
<accession>H2ZHV9</accession>
<feature type="compositionally biased region" description="Basic and acidic residues" evidence="2">
    <location>
        <begin position="170"/>
        <end position="200"/>
    </location>
</feature>
<dbReference type="Proteomes" id="UP000007875">
    <property type="component" value="Unassembled WGS sequence"/>
</dbReference>
<organism evidence="4 5">
    <name type="scientific">Ciona savignyi</name>
    <name type="common">Pacific transparent sea squirt</name>
    <dbReference type="NCBI Taxonomy" id="51511"/>
    <lineage>
        <taxon>Eukaryota</taxon>
        <taxon>Metazoa</taxon>
        <taxon>Chordata</taxon>
        <taxon>Tunicata</taxon>
        <taxon>Ascidiacea</taxon>
        <taxon>Phlebobranchia</taxon>
        <taxon>Cionidae</taxon>
        <taxon>Ciona</taxon>
    </lineage>
</organism>
<protein>
    <recommendedName>
        <fullName evidence="3">BMERB domain-containing protein</fullName>
    </recommendedName>
</protein>
<dbReference type="InterPro" id="IPR022735">
    <property type="entry name" value="bMERB_dom"/>
</dbReference>
<evidence type="ECO:0000259" key="3">
    <source>
        <dbReference type="PROSITE" id="PS51848"/>
    </source>
</evidence>
<reference evidence="4" key="2">
    <citation type="submission" date="2025-08" db="UniProtKB">
        <authorList>
            <consortium name="Ensembl"/>
        </authorList>
    </citation>
    <scope>IDENTIFICATION</scope>
</reference>
<dbReference type="PROSITE" id="PS51848">
    <property type="entry name" value="BMERB"/>
    <property type="match status" value="1"/>
</dbReference>
<evidence type="ECO:0000256" key="2">
    <source>
        <dbReference type="SAM" id="MobiDB-lite"/>
    </source>
</evidence>
<evidence type="ECO:0000313" key="5">
    <source>
        <dbReference type="Proteomes" id="UP000007875"/>
    </source>
</evidence>
<dbReference type="InterPro" id="IPR050540">
    <property type="entry name" value="F-actin_Monoox_Mical"/>
</dbReference>
<dbReference type="eggNOG" id="KOG1700">
    <property type="taxonomic scope" value="Eukaryota"/>
</dbReference>
<evidence type="ECO:0000256" key="1">
    <source>
        <dbReference type="SAM" id="Coils"/>
    </source>
</evidence>
<reference evidence="4" key="3">
    <citation type="submission" date="2025-09" db="UniProtKB">
        <authorList>
            <consortium name="Ensembl"/>
        </authorList>
    </citation>
    <scope>IDENTIFICATION</scope>
</reference>